<gene>
    <name evidence="4" type="ORF">rosag_41690</name>
</gene>
<proteinExistence type="predicted"/>
<sequence>MTVPFPRPRRSAWARAAAAAAALTPAAFPLVAPARLPAQGPARPATAAPTGAGRALTQTEYDTWRGVQGTTLSRDGRWLAYQIGPVVGDGELVVRGTSAATEYRVPRGYTGRPQLTPNADSGFTAPPPVFSADGRIVAAMTYAPRAEFERARARRGSQPPRATLAMLSLADGKVTSVPRVRSFQMPRETGGWIAYLMEPADSAGRAAAANAARDSSARPAGAAATSPGGTPRPIAADSAARRERRKENGTTLVVRNLATGEETRIDDVVSYAFADSGRWLAYTTSSRTPARDGAWVRTLGPTGLGDETALASGRGNYRALTFDRGGRQVAFVTDRDAYTADKPTYTLFHARLDGRAPAARAIVTPAGIERGLVVSERGVSFVRDGSALVLGLAPAPLDSIPADSLADKAVLDLWHFRDLRLQPQQRLEAGRERGRAYTAVYTLGTGRLVRLGNDTLQQIQVSDDGRAALAVTGIPYAISQMWGEGGSDVWALDPRTGARRAVATKVPFQAQLSPGGNFAVFYQDRRWKTFDLRTGRTTDLTGALTNVRFDQETWDTPSDPAPWGVAGWTNGDRSLLVNSRYDVWELDPEGKRAPRVVTDSIGVRSRTVFRLVDLDREDRFINPAQPLLLSAFQDSTKAAGFYRDRLGATAAPERIVMADARFGQPLKARDAEVYAVTRQTYTESPDVWVGTRLDQLSKVTDANPQQAQYAWGNVELVTWRSDDGQQLQGLLYKPESFDASKKYPMVVYFYESLSDNLHQYHTPSGRNVINPVVYASNGYLVFFPDIAYTDGFPGRSAMQSIVPGVQSLIGRGYVDAKHIGIGGQSWGGYQSAYMITQTPLFAAAFLGAPVANMTSAYGGIRWESGVARAFQYEKGQSRIGKSIWDAPLRYIENSPLFYMDKVTTPMLIMSNDADGAVPWYQGIEMFVAARRFGKEAYLLNYNGDGHNPRKRANQLDVDRRMQQFFAHHLKGEPAPDWMRNGIPFLQKGRDQLQPPAAVPAVGGAATSQSSAP</sequence>
<feature type="signal peptide" evidence="2">
    <location>
        <begin position="1"/>
        <end position="34"/>
    </location>
</feature>
<reference evidence="4" key="1">
    <citation type="submission" date="2022-08" db="EMBL/GenBank/DDBJ databases">
        <title>Draft genome sequencing of Roseisolibacter agri AW1220.</title>
        <authorList>
            <person name="Tobiishi Y."/>
            <person name="Tonouchi A."/>
        </authorList>
    </citation>
    <scope>NUCLEOTIDE SEQUENCE</scope>
    <source>
        <strain evidence="4">AW1220</strain>
    </source>
</reference>
<dbReference type="GO" id="GO:0006508">
    <property type="term" value="P:proteolysis"/>
    <property type="evidence" value="ECO:0007669"/>
    <property type="project" value="InterPro"/>
</dbReference>
<keyword evidence="5" id="KW-1185">Reference proteome</keyword>
<dbReference type="Proteomes" id="UP001161325">
    <property type="component" value="Unassembled WGS sequence"/>
</dbReference>
<dbReference type="AlphaFoldDB" id="A0AA37V8D5"/>
<organism evidence="4 5">
    <name type="scientific">Roseisolibacter agri</name>
    <dbReference type="NCBI Taxonomy" id="2014610"/>
    <lineage>
        <taxon>Bacteria</taxon>
        <taxon>Pseudomonadati</taxon>
        <taxon>Gemmatimonadota</taxon>
        <taxon>Gemmatimonadia</taxon>
        <taxon>Gemmatimonadales</taxon>
        <taxon>Gemmatimonadaceae</taxon>
        <taxon>Roseisolibacter</taxon>
    </lineage>
</organism>
<evidence type="ECO:0000313" key="4">
    <source>
        <dbReference type="EMBL" id="GLC27656.1"/>
    </source>
</evidence>
<evidence type="ECO:0000256" key="1">
    <source>
        <dbReference type="SAM" id="MobiDB-lite"/>
    </source>
</evidence>
<dbReference type="Pfam" id="PF00326">
    <property type="entry name" value="Peptidase_S9"/>
    <property type="match status" value="1"/>
</dbReference>
<dbReference type="PANTHER" id="PTHR11731:SF193">
    <property type="entry name" value="DIPEPTIDYL PEPTIDASE 9"/>
    <property type="match status" value="1"/>
</dbReference>
<dbReference type="SUPFAM" id="SSF53474">
    <property type="entry name" value="alpha/beta-Hydrolases"/>
    <property type="match status" value="1"/>
</dbReference>
<dbReference type="PANTHER" id="PTHR11731">
    <property type="entry name" value="PROTEASE FAMILY S9B,C DIPEPTIDYL-PEPTIDASE IV-RELATED"/>
    <property type="match status" value="1"/>
</dbReference>
<evidence type="ECO:0000256" key="2">
    <source>
        <dbReference type="SAM" id="SignalP"/>
    </source>
</evidence>
<dbReference type="InterPro" id="IPR006311">
    <property type="entry name" value="TAT_signal"/>
</dbReference>
<feature type="region of interest" description="Disordered" evidence="1">
    <location>
        <begin position="990"/>
        <end position="1012"/>
    </location>
</feature>
<dbReference type="PROSITE" id="PS51318">
    <property type="entry name" value="TAT"/>
    <property type="match status" value="1"/>
</dbReference>
<keyword evidence="2" id="KW-0732">Signal</keyword>
<dbReference type="SUPFAM" id="SSF69304">
    <property type="entry name" value="Tricorn protease N-terminal domain"/>
    <property type="match status" value="1"/>
</dbReference>
<dbReference type="InterPro" id="IPR001375">
    <property type="entry name" value="Peptidase_S9_cat"/>
</dbReference>
<accession>A0AA37V8D5</accession>
<protein>
    <submittedName>
        <fullName evidence="4">Peptidase S9</fullName>
    </submittedName>
</protein>
<dbReference type="InterPro" id="IPR029058">
    <property type="entry name" value="AB_hydrolase_fold"/>
</dbReference>
<feature type="compositionally biased region" description="Low complexity" evidence="1">
    <location>
        <begin position="207"/>
        <end position="232"/>
    </location>
</feature>
<feature type="domain" description="Peptidase S9 prolyl oligopeptidase catalytic" evidence="3">
    <location>
        <begin position="795"/>
        <end position="971"/>
    </location>
</feature>
<dbReference type="GO" id="GO:0008236">
    <property type="term" value="F:serine-type peptidase activity"/>
    <property type="evidence" value="ECO:0007669"/>
    <property type="project" value="InterPro"/>
</dbReference>
<name>A0AA37V8D5_9BACT</name>
<feature type="compositionally biased region" description="Basic and acidic residues" evidence="1">
    <location>
        <begin position="239"/>
        <end position="248"/>
    </location>
</feature>
<dbReference type="GO" id="GO:0008239">
    <property type="term" value="F:dipeptidyl-peptidase activity"/>
    <property type="evidence" value="ECO:0007669"/>
    <property type="project" value="TreeGrafter"/>
</dbReference>
<evidence type="ECO:0000313" key="5">
    <source>
        <dbReference type="Proteomes" id="UP001161325"/>
    </source>
</evidence>
<feature type="compositionally biased region" description="Low complexity" evidence="1">
    <location>
        <begin position="994"/>
        <end position="1005"/>
    </location>
</feature>
<dbReference type="EMBL" id="BRXS01000006">
    <property type="protein sequence ID" value="GLC27656.1"/>
    <property type="molecule type" value="Genomic_DNA"/>
</dbReference>
<comment type="caution">
    <text evidence="4">The sequence shown here is derived from an EMBL/GenBank/DDBJ whole genome shotgun (WGS) entry which is preliminary data.</text>
</comment>
<dbReference type="InterPro" id="IPR050278">
    <property type="entry name" value="Serine_Prot_S9B/DPPIV"/>
</dbReference>
<evidence type="ECO:0000259" key="3">
    <source>
        <dbReference type="Pfam" id="PF00326"/>
    </source>
</evidence>
<feature type="chain" id="PRO_5041257163" evidence="2">
    <location>
        <begin position="35"/>
        <end position="1012"/>
    </location>
</feature>
<dbReference type="Gene3D" id="3.40.50.1820">
    <property type="entry name" value="alpha/beta hydrolase"/>
    <property type="match status" value="1"/>
</dbReference>
<feature type="region of interest" description="Disordered" evidence="1">
    <location>
        <begin position="207"/>
        <end position="248"/>
    </location>
</feature>